<reference evidence="2" key="1">
    <citation type="journal article" date="2020" name="mSystems">
        <title>Genome- and Community-Level Interaction Insights into Carbon Utilization and Element Cycling Functions of Hydrothermarchaeota in Hydrothermal Sediment.</title>
        <authorList>
            <person name="Zhou Z."/>
            <person name="Liu Y."/>
            <person name="Xu W."/>
            <person name="Pan J."/>
            <person name="Luo Z.H."/>
            <person name="Li M."/>
        </authorList>
    </citation>
    <scope>NUCLEOTIDE SEQUENCE [LARGE SCALE GENOMIC DNA]</scope>
    <source>
        <strain evidence="2">SpSt-289</strain>
    </source>
</reference>
<sequence length="88" mass="9689">MKIPFIGKSLQNFADDRLQAVARQALAADPMVPDADVFTVESVKGVIQLRGVVHSEAEKRRIETVIANALQTTGLKFERIANELRVVS</sequence>
<accession>A0A7C1K0D7</accession>
<dbReference type="EMBL" id="DSMG01000102">
    <property type="protein sequence ID" value="HDX31909.1"/>
    <property type="molecule type" value="Genomic_DNA"/>
</dbReference>
<organism evidence="2">
    <name type="scientific">Caldilinea aerophila</name>
    <dbReference type="NCBI Taxonomy" id="133453"/>
    <lineage>
        <taxon>Bacteria</taxon>
        <taxon>Bacillati</taxon>
        <taxon>Chloroflexota</taxon>
        <taxon>Caldilineae</taxon>
        <taxon>Caldilineales</taxon>
        <taxon>Caldilineaceae</taxon>
        <taxon>Caldilinea</taxon>
    </lineage>
</organism>
<gene>
    <name evidence="2" type="ORF">ENQ20_10525</name>
</gene>
<name>A0A7C1K0D7_9CHLR</name>
<dbReference type="Pfam" id="PF04972">
    <property type="entry name" value="BON"/>
    <property type="match status" value="1"/>
</dbReference>
<evidence type="ECO:0000259" key="1">
    <source>
        <dbReference type="PROSITE" id="PS50914"/>
    </source>
</evidence>
<protein>
    <submittedName>
        <fullName evidence="2">BON domain-containing protein</fullName>
    </submittedName>
</protein>
<dbReference type="InterPro" id="IPR007055">
    <property type="entry name" value="BON_dom"/>
</dbReference>
<dbReference type="AlphaFoldDB" id="A0A7C1K0D7"/>
<evidence type="ECO:0000313" key="2">
    <source>
        <dbReference type="EMBL" id="HDX31909.1"/>
    </source>
</evidence>
<dbReference type="PROSITE" id="PS50914">
    <property type="entry name" value="BON"/>
    <property type="match status" value="1"/>
</dbReference>
<comment type="caution">
    <text evidence="2">The sequence shown here is derived from an EMBL/GenBank/DDBJ whole genome shotgun (WGS) entry which is preliminary data.</text>
</comment>
<feature type="domain" description="BON" evidence="1">
    <location>
        <begin position="14"/>
        <end position="88"/>
    </location>
</feature>
<proteinExistence type="predicted"/>